<dbReference type="OrthoDB" id="377083at2759"/>
<evidence type="ECO:0000256" key="10">
    <source>
        <dbReference type="SAM" id="Phobius"/>
    </source>
</evidence>
<feature type="transmembrane region" description="Helical" evidence="10">
    <location>
        <begin position="95"/>
        <end position="110"/>
    </location>
</feature>
<comment type="similarity">
    <text evidence="2">Belongs to the polyprenol kinase family.</text>
</comment>
<keyword evidence="4" id="KW-0808">Transferase</keyword>
<dbReference type="EC" id="2.7.1.108" evidence="3"/>
<keyword evidence="6" id="KW-0418">Kinase</keyword>
<organism evidence="13">
    <name type="scientific">Enterobius vermicularis</name>
    <name type="common">Human pinworm</name>
    <dbReference type="NCBI Taxonomy" id="51028"/>
    <lineage>
        <taxon>Eukaryota</taxon>
        <taxon>Metazoa</taxon>
        <taxon>Ecdysozoa</taxon>
        <taxon>Nematoda</taxon>
        <taxon>Chromadorea</taxon>
        <taxon>Rhabditida</taxon>
        <taxon>Spirurina</taxon>
        <taxon>Oxyuridomorpha</taxon>
        <taxon>Oxyuroidea</taxon>
        <taxon>Oxyuridae</taxon>
        <taxon>Enterobius</taxon>
    </lineage>
</organism>
<dbReference type="GO" id="GO:0005789">
    <property type="term" value="C:endoplasmic reticulum membrane"/>
    <property type="evidence" value="ECO:0007669"/>
    <property type="project" value="UniProtKB-SubCell"/>
</dbReference>
<keyword evidence="8 10" id="KW-1133">Transmembrane helix</keyword>
<dbReference type="AlphaFoldDB" id="A0A0N4VL89"/>
<reference evidence="11 12" key="2">
    <citation type="submission" date="2018-10" db="EMBL/GenBank/DDBJ databases">
        <authorList>
            <consortium name="Pathogen Informatics"/>
        </authorList>
    </citation>
    <scope>NUCLEOTIDE SEQUENCE [LARGE SCALE GENOMIC DNA]</scope>
</reference>
<evidence type="ECO:0000313" key="11">
    <source>
        <dbReference type="EMBL" id="VDD96184.1"/>
    </source>
</evidence>
<feature type="transmembrane region" description="Helical" evidence="10">
    <location>
        <begin position="207"/>
        <end position="227"/>
    </location>
</feature>
<dbReference type="InterPro" id="IPR032974">
    <property type="entry name" value="Polypren_kinase"/>
</dbReference>
<evidence type="ECO:0000256" key="7">
    <source>
        <dbReference type="ARBA" id="ARBA00022824"/>
    </source>
</evidence>
<reference evidence="13" key="1">
    <citation type="submission" date="2017-02" db="UniProtKB">
        <authorList>
            <consortium name="WormBaseParasite"/>
        </authorList>
    </citation>
    <scope>IDENTIFICATION</scope>
</reference>
<dbReference type="PANTHER" id="PTHR13205">
    <property type="entry name" value="TRANSMEMBRANE PROTEIN 15-RELATED"/>
    <property type="match status" value="1"/>
</dbReference>
<feature type="transmembrane region" description="Helical" evidence="10">
    <location>
        <begin position="160"/>
        <end position="177"/>
    </location>
</feature>
<evidence type="ECO:0000313" key="13">
    <source>
        <dbReference type="WBParaSite" id="EVEC_0001164901-mRNA-1"/>
    </source>
</evidence>
<proteinExistence type="inferred from homology"/>
<dbReference type="STRING" id="51028.A0A0N4VL89"/>
<sequence>MLFDRALVSIAACSTVVVLFSAYCLRFKPHIVYLTLIATIFAAFWIFGLVIGEQLIAVPFILYKRLFDGSEKSIDGFLSEQHIITKRSSTIHRKFFHVTVSLICITGLWYDVELLWLSAALALCIFIILEGLRALRIPPMAEYIDAGFSPFLDEQDSQHLVLTPIYLLLGVFLPVFLKPIKNTGPYFKYCRIYLVTKFLEQRQICHYAGVLTVGIGDSFAAVVGSTFGTHYWKGSRKSYEGSLAMVLSQIAFAVIITLTEYGCVLTFAGILRILVSSLLCSYAEAKLKGTDNIVLPFLAYILL</sequence>
<comment type="subcellular location">
    <subcellularLocation>
        <location evidence="1">Endoplasmic reticulum membrane</location>
        <topology evidence="1">Multi-pass membrane protein</topology>
    </subcellularLocation>
</comment>
<name>A0A0N4VL89_ENTVE</name>
<evidence type="ECO:0000256" key="6">
    <source>
        <dbReference type="ARBA" id="ARBA00022777"/>
    </source>
</evidence>
<feature type="transmembrane region" description="Helical" evidence="10">
    <location>
        <begin position="31"/>
        <end position="63"/>
    </location>
</feature>
<dbReference type="WBParaSite" id="EVEC_0001164901-mRNA-1">
    <property type="protein sequence ID" value="EVEC_0001164901-mRNA-1"/>
    <property type="gene ID" value="EVEC_0001164901"/>
</dbReference>
<accession>A0A0N4VL89</accession>
<keyword evidence="5 10" id="KW-0812">Transmembrane</keyword>
<keyword evidence="9 10" id="KW-0472">Membrane</keyword>
<protein>
    <recommendedName>
        <fullName evidence="3">dolichol kinase</fullName>
        <ecNumber evidence="3">2.7.1.108</ecNumber>
    </recommendedName>
</protein>
<evidence type="ECO:0000313" key="12">
    <source>
        <dbReference type="Proteomes" id="UP000274131"/>
    </source>
</evidence>
<gene>
    <name evidence="11" type="ORF">EVEC_LOCUS10935</name>
</gene>
<evidence type="ECO:0000256" key="5">
    <source>
        <dbReference type="ARBA" id="ARBA00022692"/>
    </source>
</evidence>
<evidence type="ECO:0000256" key="3">
    <source>
        <dbReference type="ARBA" id="ARBA00012132"/>
    </source>
</evidence>
<evidence type="ECO:0000256" key="1">
    <source>
        <dbReference type="ARBA" id="ARBA00004477"/>
    </source>
</evidence>
<dbReference type="Proteomes" id="UP000274131">
    <property type="component" value="Unassembled WGS sequence"/>
</dbReference>
<dbReference type="GO" id="GO:0043048">
    <property type="term" value="P:dolichyl monophosphate biosynthetic process"/>
    <property type="evidence" value="ECO:0007669"/>
    <property type="project" value="TreeGrafter"/>
</dbReference>
<evidence type="ECO:0000256" key="4">
    <source>
        <dbReference type="ARBA" id="ARBA00022679"/>
    </source>
</evidence>
<evidence type="ECO:0000256" key="2">
    <source>
        <dbReference type="ARBA" id="ARBA00010794"/>
    </source>
</evidence>
<dbReference type="EMBL" id="UXUI01011361">
    <property type="protein sequence ID" value="VDD96184.1"/>
    <property type="molecule type" value="Genomic_DNA"/>
</dbReference>
<evidence type="ECO:0000256" key="9">
    <source>
        <dbReference type="ARBA" id="ARBA00023136"/>
    </source>
</evidence>
<dbReference type="GO" id="GO:0004168">
    <property type="term" value="F:dolichol kinase activity"/>
    <property type="evidence" value="ECO:0007669"/>
    <property type="project" value="UniProtKB-EC"/>
</dbReference>
<evidence type="ECO:0000256" key="8">
    <source>
        <dbReference type="ARBA" id="ARBA00022989"/>
    </source>
</evidence>
<dbReference type="PANTHER" id="PTHR13205:SF15">
    <property type="entry name" value="DOLICHOL KINASE"/>
    <property type="match status" value="1"/>
</dbReference>
<keyword evidence="12" id="KW-1185">Reference proteome</keyword>
<keyword evidence="7" id="KW-0256">Endoplasmic reticulum</keyword>